<evidence type="ECO:0000313" key="8">
    <source>
        <dbReference type="Proteomes" id="UP001328107"/>
    </source>
</evidence>
<feature type="transmembrane region" description="Helical" evidence="5">
    <location>
        <begin position="319"/>
        <end position="342"/>
    </location>
</feature>
<keyword evidence="8" id="KW-1185">Reference proteome</keyword>
<feature type="transmembrane region" description="Helical" evidence="5">
    <location>
        <begin position="265"/>
        <end position="291"/>
    </location>
</feature>
<dbReference type="PANTHER" id="PTHR46273">
    <property type="entry name" value="MYOSUPPRESSIN RECEPTOR 1, ISOFORM B-RELATED"/>
    <property type="match status" value="1"/>
</dbReference>
<evidence type="ECO:0000259" key="6">
    <source>
        <dbReference type="PROSITE" id="PS50262"/>
    </source>
</evidence>
<evidence type="ECO:0000256" key="2">
    <source>
        <dbReference type="ARBA" id="ARBA00022692"/>
    </source>
</evidence>
<evidence type="ECO:0000256" key="1">
    <source>
        <dbReference type="ARBA" id="ARBA00004370"/>
    </source>
</evidence>
<dbReference type="Pfam" id="PF10324">
    <property type="entry name" value="7TM_GPCR_Srw"/>
    <property type="match status" value="1"/>
</dbReference>
<dbReference type="Gene3D" id="1.20.1070.10">
    <property type="entry name" value="Rhodopsin 7-helix transmembrane proteins"/>
    <property type="match status" value="1"/>
</dbReference>
<keyword evidence="3 5" id="KW-1133">Transmembrane helix</keyword>
<evidence type="ECO:0000256" key="4">
    <source>
        <dbReference type="ARBA" id="ARBA00023136"/>
    </source>
</evidence>
<dbReference type="PROSITE" id="PS50262">
    <property type="entry name" value="G_PROTEIN_RECEP_F1_2"/>
    <property type="match status" value="1"/>
</dbReference>
<comment type="caution">
    <text evidence="7">The sequence shown here is derived from an EMBL/GenBank/DDBJ whole genome shotgun (WGS) entry which is preliminary data.</text>
</comment>
<dbReference type="CDD" id="cd14978">
    <property type="entry name" value="7tmA_FMRFamide_R-like"/>
    <property type="match status" value="1"/>
</dbReference>
<dbReference type="InterPro" id="IPR017452">
    <property type="entry name" value="GPCR_Rhodpsn_7TM"/>
</dbReference>
<dbReference type="SUPFAM" id="SSF81321">
    <property type="entry name" value="Family A G protein-coupled receptor-like"/>
    <property type="match status" value="1"/>
</dbReference>
<dbReference type="InterPro" id="IPR053219">
    <property type="entry name" value="GPCR_Dmsr-1"/>
</dbReference>
<feature type="transmembrane region" description="Helical" evidence="5">
    <location>
        <begin position="214"/>
        <end position="234"/>
    </location>
</feature>
<accession>A0AAN4ZAU1</accession>
<dbReference type="InterPro" id="IPR019427">
    <property type="entry name" value="7TM_GPCR_serpentine_rcpt_Srw"/>
</dbReference>
<dbReference type="AlphaFoldDB" id="A0AAN4ZAU1"/>
<protein>
    <recommendedName>
        <fullName evidence="6">G-protein coupled receptors family 1 profile domain-containing protein</fullName>
    </recommendedName>
</protein>
<feature type="domain" description="G-protein coupled receptors family 1 profile" evidence="6">
    <location>
        <begin position="108"/>
        <end position="377"/>
    </location>
</feature>
<dbReference type="EMBL" id="BTRK01000002">
    <property type="protein sequence ID" value="GMR37216.1"/>
    <property type="molecule type" value="Genomic_DNA"/>
</dbReference>
<dbReference type="Proteomes" id="UP001328107">
    <property type="component" value="Unassembled WGS sequence"/>
</dbReference>
<organism evidence="7 8">
    <name type="scientific">Pristionchus mayeri</name>
    <dbReference type="NCBI Taxonomy" id="1317129"/>
    <lineage>
        <taxon>Eukaryota</taxon>
        <taxon>Metazoa</taxon>
        <taxon>Ecdysozoa</taxon>
        <taxon>Nematoda</taxon>
        <taxon>Chromadorea</taxon>
        <taxon>Rhabditida</taxon>
        <taxon>Rhabditina</taxon>
        <taxon>Diplogasteromorpha</taxon>
        <taxon>Diplogasteroidea</taxon>
        <taxon>Neodiplogasteridae</taxon>
        <taxon>Pristionchus</taxon>
    </lineage>
</organism>
<sequence>FHAYHLPNENPLPSPSWFLHTSSFCRLTHFLKLQSAKQEAMDPVNLTELYDEAPNMTMDYPCAGDPHLFDFRHNATNDVLVALKELTSTYSSLHPYLCILICPLGIFMNIVHILVLTRARMRRSAVNRVLIGVAVCDILTMASYFVYILRFVIIRKMRGEFAFSFEWAFFLRVHATLSIALHSTNLYLCVVMAFIRWKALSSHHSLLLKPKISVYVCVVVFIVVASICLPTYIIHDVQTVGNFGFTVDFSTLAKSNSCRLLKANLWLIGIVLKVLPCCLLFAFTTFLMLLLKESNDRRMMLFVSKGSIRRRNRTYDRTTLTLVVMLTIFVLTEFPQGMVAVLNGVYTNDVYNHIYSIFGDMLDLLSLINCYVGFIAYGFLCSKYRQTFVMLMITTTEKMSSKYDTTFGDGISGFFSTGGTRKRLSPQEEKDHGKKVFMLNKMTDDFTEEVLLREKTSS</sequence>
<dbReference type="PANTHER" id="PTHR46273:SF2">
    <property type="entry name" value="G-PROTEIN COUPLED RECEPTORS FAMILY 1 PROFILE DOMAIN-CONTAINING PROTEIN"/>
    <property type="match status" value="1"/>
</dbReference>
<keyword evidence="4 5" id="KW-0472">Membrane</keyword>
<dbReference type="GO" id="GO:0008528">
    <property type="term" value="F:G protein-coupled peptide receptor activity"/>
    <property type="evidence" value="ECO:0007669"/>
    <property type="project" value="InterPro"/>
</dbReference>
<evidence type="ECO:0000256" key="3">
    <source>
        <dbReference type="ARBA" id="ARBA00022989"/>
    </source>
</evidence>
<reference evidence="8" key="1">
    <citation type="submission" date="2022-10" db="EMBL/GenBank/DDBJ databases">
        <title>Genome assembly of Pristionchus species.</title>
        <authorList>
            <person name="Yoshida K."/>
            <person name="Sommer R.J."/>
        </authorList>
    </citation>
    <scope>NUCLEOTIDE SEQUENCE [LARGE SCALE GENOMIC DNA]</scope>
    <source>
        <strain evidence="8">RS5460</strain>
    </source>
</reference>
<evidence type="ECO:0000256" key="5">
    <source>
        <dbReference type="SAM" id="Phobius"/>
    </source>
</evidence>
<keyword evidence="2 5" id="KW-0812">Transmembrane</keyword>
<feature type="transmembrane region" description="Helical" evidence="5">
    <location>
        <begin position="129"/>
        <end position="153"/>
    </location>
</feature>
<dbReference type="GO" id="GO:0005886">
    <property type="term" value="C:plasma membrane"/>
    <property type="evidence" value="ECO:0007669"/>
    <property type="project" value="TreeGrafter"/>
</dbReference>
<evidence type="ECO:0000313" key="7">
    <source>
        <dbReference type="EMBL" id="GMR37216.1"/>
    </source>
</evidence>
<feature type="non-terminal residue" evidence="7">
    <location>
        <position position="1"/>
    </location>
</feature>
<comment type="subcellular location">
    <subcellularLocation>
        <location evidence="1">Membrane</location>
    </subcellularLocation>
</comment>
<proteinExistence type="predicted"/>
<feature type="transmembrane region" description="Helical" evidence="5">
    <location>
        <begin position="354"/>
        <end position="380"/>
    </location>
</feature>
<feature type="transmembrane region" description="Helical" evidence="5">
    <location>
        <begin position="173"/>
        <end position="194"/>
    </location>
</feature>
<gene>
    <name evidence="7" type="ORF">PMAYCL1PPCAC_07411</name>
</gene>
<feature type="transmembrane region" description="Helical" evidence="5">
    <location>
        <begin position="93"/>
        <end position="117"/>
    </location>
</feature>
<name>A0AAN4ZAU1_9BILA</name>